<keyword evidence="1" id="KW-0732">Signal</keyword>
<dbReference type="InterPro" id="IPR010281">
    <property type="entry name" value="DUF885"/>
</dbReference>
<evidence type="ECO:0000313" key="2">
    <source>
        <dbReference type="EMBL" id="ROT77241.1"/>
    </source>
</evidence>
<dbReference type="AlphaFoldDB" id="A0A3R7MBE1"/>
<reference evidence="2 3" key="1">
    <citation type="submission" date="2018-04" db="EMBL/GenBank/DDBJ databases">
        <authorList>
            <person name="Zhang X."/>
            <person name="Yuan J."/>
            <person name="Li F."/>
            <person name="Xiang J."/>
        </authorList>
    </citation>
    <scope>NUCLEOTIDE SEQUENCE [LARGE SCALE GENOMIC DNA]</scope>
    <source>
        <tissue evidence="2">Muscle</tissue>
    </source>
</reference>
<dbReference type="EMBL" id="QCYY01001547">
    <property type="protein sequence ID" value="ROT77241.1"/>
    <property type="molecule type" value="Genomic_DNA"/>
</dbReference>
<feature type="signal peptide" evidence="1">
    <location>
        <begin position="1"/>
        <end position="20"/>
    </location>
</feature>
<organism evidence="2 3">
    <name type="scientific">Penaeus vannamei</name>
    <name type="common">Whiteleg shrimp</name>
    <name type="synonym">Litopenaeus vannamei</name>
    <dbReference type="NCBI Taxonomy" id="6689"/>
    <lineage>
        <taxon>Eukaryota</taxon>
        <taxon>Metazoa</taxon>
        <taxon>Ecdysozoa</taxon>
        <taxon>Arthropoda</taxon>
        <taxon>Crustacea</taxon>
        <taxon>Multicrustacea</taxon>
        <taxon>Malacostraca</taxon>
        <taxon>Eumalacostraca</taxon>
        <taxon>Eucarida</taxon>
        <taxon>Decapoda</taxon>
        <taxon>Dendrobranchiata</taxon>
        <taxon>Penaeoidea</taxon>
        <taxon>Penaeidae</taxon>
        <taxon>Penaeus</taxon>
    </lineage>
</organism>
<evidence type="ECO:0000313" key="3">
    <source>
        <dbReference type="Proteomes" id="UP000283509"/>
    </source>
</evidence>
<keyword evidence="3" id="KW-1185">Reference proteome</keyword>
<evidence type="ECO:0008006" key="4">
    <source>
        <dbReference type="Google" id="ProtNLM"/>
    </source>
</evidence>
<dbReference type="OrthoDB" id="5959877at2759"/>
<evidence type="ECO:0000256" key="1">
    <source>
        <dbReference type="SAM" id="SignalP"/>
    </source>
</evidence>
<accession>A0A3R7MBE1</accession>
<dbReference type="Proteomes" id="UP000283509">
    <property type="component" value="Unassembled WGS sequence"/>
</dbReference>
<gene>
    <name evidence="2" type="ORF">C7M84_004121</name>
</gene>
<name>A0A3R7MBE1_PENVA</name>
<comment type="caution">
    <text evidence="2">The sequence shown here is derived from an EMBL/GenBank/DDBJ whole genome shotgun (WGS) entry which is preliminary data.</text>
</comment>
<feature type="chain" id="PRO_5018566656" description="DUF885 domain-containing protein" evidence="1">
    <location>
        <begin position="21"/>
        <end position="592"/>
    </location>
</feature>
<dbReference type="Pfam" id="PF05960">
    <property type="entry name" value="DUF885"/>
    <property type="match status" value="1"/>
</dbReference>
<proteinExistence type="predicted"/>
<reference evidence="2 3" key="2">
    <citation type="submission" date="2019-01" db="EMBL/GenBank/DDBJ databases">
        <title>The decoding of complex shrimp genome reveals the adaptation for benthos swimmer, frequently molting mechanism and breeding impact on genome.</title>
        <authorList>
            <person name="Sun Y."/>
            <person name="Gao Y."/>
            <person name="Yu Y."/>
        </authorList>
    </citation>
    <scope>NUCLEOTIDE SEQUENCE [LARGE SCALE GENOMIC DNA]</scope>
    <source>
        <tissue evidence="2">Muscle</tissue>
    </source>
</reference>
<dbReference type="PANTHER" id="PTHR33361">
    <property type="entry name" value="GLR0591 PROTEIN"/>
    <property type="match status" value="1"/>
</dbReference>
<dbReference type="PANTHER" id="PTHR33361:SF2">
    <property type="entry name" value="DUF885 DOMAIN-CONTAINING PROTEIN"/>
    <property type="match status" value="1"/>
</dbReference>
<sequence>MHVCGMLMVLCVGSFSSTRADLPLVDQLMTDYWDWRISSSPEFASFVGIHDYDDQLDSMTLAEYEHRLAKSHEFLDRVTSILDVNMTLSHADEVNLRILKEEVLTYIDGYPYMGFLLPLSYSEGVHVDFERLVTWMVFETAEDYEKLLGRLDLLPQQLVEVEALMREGVARGVVQHAITMKGVGESLGRFVVETAEESPLWSTFTSFPDGFTEEQIQSLQERARNVITSKVSPAFETLKNYVTQEYVTRPDIAVTSLPDGIQRYDQLLKFHTSTNLGVADIHQLGLDEVTRIEGEMAKVIEELGYDLSVPEFSAMIRNDSNFYLNDADEMMAYFERLSYEVIPPELSKVFVNLPETELQLVARPSPDGTAAFYLTGSYDGSRPGIFYVNTYFYDKQPTYEIMTLSLHEGNPGHHLQGSHSLESSSMPFFRRVMEDRNYYQAPSRFPMNTGFLEGWGLYSESLGFDLGLFGDPYDRYGHYSFEIFRACRLVVDTGIHALGWTRQEAVDFMTQHSALSLKNIENEVDRYITQPGQAVAYKVGQLTISNLRARAAAELGEAFDVRKFHDLVLDSAGPLVLLEEEVNAWIAAGGGK</sequence>
<protein>
    <recommendedName>
        <fullName evidence="4">DUF885 domain-containing protein</fullName>
    </recommendedName>
</protein>